<dbReference type="PROSITE" id="PS00039">
    <property type="entry name" value="DEAD_ATP_HELICASE"/>
    <property type="match status" value="1"/>
</dbReference>
<dbReference type="InterPro" id="IPR014001">
    <property type="entry name" value="Helicase_ATP-bd"/>
</dbReference>
<keyword evidence="14" id="KW-1185">Reference proteome</keyword>
<feature type="compositionally biased region" description="Acidic residues" evidence="9">
    <location>
        <begin position="539"/>
        <end position="552"/>
    </location>
</feature>
<evidence type="ECO:0000259" key="10">
    <source>
        <dbReference type="PROSITE" id="PS51192"/>
    </source>
</evidence>
<feature type="domain" description="Helicase C-terminal" evidence="11">
    <location>
        <begin position="365"/>
        <end position="537"/>
    </location>
</feature>
<dbReference type="InterPro" id="IPR014014">
    <property type="entry name" value="RNA_helicase_DEAD_Q_motif"/>
</dbReference>
<dbReference type="PROSITE" id="PS51195">
    <property type="entry name" value="Q_MOTIF"/>
    <property type="match status" value="1"/>
</dbReference>
<dbReference type="Proteomes" id="UP001590951">
    <property type="component" value="Unassembled WGS sequence"/>
</dbReference>
<accession>A0ABR4B4U6</accession>
<keyword evidence="2 8" id="KW-0547">Nucleotide-binding</keyword>
<evidence type="ECO:0000313" key="14">
    <source>
        <dbReference type="Proteomes" id="UP001590951"/>
    </source>
</evidence>
<keyword evidence="3 8" id="KW-0378">Hydrolase</keyword>
<feature type="short sequence motif" description="Q motif" evidence="7">
    <location>
        <begin position="127"/>
        <end position="155"/>
    </location>
</feature>
<comment type="similarity">
    <text evidence="8">Belongs to the DEAD box helicase family.</text>
</comment>
<evidence type="ECO:0000256" key="9">
    <source>
        <dbReference type="SAM" id="MobiDB-lite"/>
    </source>
</evidence>
<proteinExistence type="inferred from homology"/>
<dbReference type="PROSITE" id="PS51194">
    <property type="entry name" value="HELICASE_CTER"/>
    <property type="match status" value="1"/>
</dbReference>
<evidence type="ECO:0000256" key="4">
    <source>
        <dbReference type="ARBA" id="ARBA00022806"/>
    </source>
</evidence>
<evidence type="ECO:0000259" key="11">
    <source>
        <dbReference type="PROSITE" id="PS51194"/>
    </source>
</evidence>
<keyword evidence="4 8" id="KW-0347">Helicase</keyword>
<dbReference type="Gene3D" id="3.40.50.300">
    <property type="entry name" value="P-loop containing nucleotide triphosphate hydrolases"/>
    <property type="match status" value="2"/>
</dbReference>
<feature type="region of interest" description="Disordered" evidence="9">
    <location>
        <begin position="539"/>
        <end position="587"/>
    </location>
</feature>
<evidence type="ECO:0000256" key="3">
    <source>
        <dbReference type="ARBA" id="ARBA00022801"/>
    </source>
</evidence>
<sequence length="587" mass="65042">MSENGDALADVTNKVANVQVNEDDLKRVREAQWTKPQKLDYNAYNAGPKDLCPSVSAADPGADVPTWAANAVKYEWSDDFGDIGPAHEELEKMLFGGEEKMEKGEEFSKLTEMSVTFESETKLEPVAKFEDAGLHPVMLDNIKLCRYNVPTPIQAYVLPSVLKGIDIIGIAQTGSGKTAAYLIPTLSKLMGKAKKLVAPRPILTRPWTREDAVRAEPLILVIAPTRELSTQIFDEARRLCYRSMLRPCVVYGGAPTGEQMDELRKGCDVLIATPGRLMDFMQRGHLLSLSRVRYTIVDEADEMVSPDWVDDIRQIMGGDSNEDDDHVYMMFSATFPKEARAVAKEYMAKDHVRIRVGRAGSSHINITQKVLFVDEAKKRDCLFDLLLSMPPARTIIFVNNKKAAYFLDEFLYNRGLPSTSIHSDRTQREREDALRAFKSGKAPLLVATGVSARGLDIKNVMHVINYDMPKSDYGGIHEYVHRIGRTARIGNVGMATSFYNDNNEDIAKALKMILLETKQEVPDFLDGYNPENVEDLQFDDETDNEGEADEAGGDAWGGPSPKANGESSGEAAGGWGTKAAADDEGWN</sequence>
<feature type="domain" description="DEAD-box RNA helicase Q" evidence="12">
    <location>
        <begin position="127"/>
        <end position="155"/>
    </location>
</feature>
<comment type="catalytic activity">
    <reaction evidence="6">
        <text>ATP + H2O = ADP + phosphate + H(+)</text>
        <dbReference type="Rhea" id="RHEA:13065"/>
        <dbReference type="ChEBI" id="CHEBI:15377"/>
        <dbReference type="ChEBI" id="CHEBI:15378"/>
        <dbReference type="ChEBI" id="CHEBI:30616"/>
        <dbReference type="ChEBI" id="CHEBI:43474"/>
        <dbReference type="ChEBI" id="CHEBI:456216"/>
        <dbReference type="EC" id="3.6.4.13"/>
    </reaction>
</comment>
<evidence type="ECO:0000256" key="7">
    <source>
        <dbReference type="PROSITE-ProRule" id="PRU00552"/>
    </source>
</evidence>
<keyword evidence="5 8" id="KW-0067">ATP-binding</keyword>
<dbReference type="InterPro" id="IPR000629">
    <property type="entry name" value="RNA-helicase_DEAD-box_CS"/>
</dbReference>
<dbReference type="PROSITE" id="PS51192">
    <property type="entry name" value="HELICASE_ATP_BIND_1"/>
    <property type="match status" value="1"/>
</dbReference>
<dbReference type="InterPro" id="IPR001650">
    <property type="entry name" value="Helicase_C-like"/>
</dbReference>
<dbReference type="CDD" id="cd18787">
    <property type="entry name" value="SF2_C_DEAD"/>
    <property type="match status" value="1"/>
</dbReference>
<dbReference type="SMART" id="SM00487">
    <property type="entry name" value="DEXDc"/>
    <property type="match status" value="1"/>
</dbReference>
<dbReference type="Pfam" id="PF00270">
    <property type="entry name" value="DEAD"/>
    <property type="match status" value="1"/>
</dbReference>
<dbReference type="PANTHER" id="PTHR47958">
    <property type="entry name" value="ATP-DEPENDENT RNA HELICASE DBP3"/>
    <property type="match status" value="1"/>
</dbReference>
<name>A0ABR4B4U6_9LECA</name>
<dbReference type="InterPro" id="IPR011545">
    <property type="entry name" value="DEAD/DEAH_box_helicase_dom"/>
</dbReference>
<dbReference type="EC" id="3.6.4.13" evidence="1"/>
<comment type="caution">
    <text evidence="13">The sequence shown here is derived from an EMBL/GenBank/DDBJ whole genome shotgun (WGS) entry which is preliminary data.</text>
</comment>
<dbReference type="SUPFAM" id="SSF52540">
    <property type="entry name" value="P-loop containing nucleoside triphosphate hydrolases"/>
    <property type="match status" value="1"/>
</dbReference>
<evidence type="ECO:0000256" key="2">
    <source>
        <dbReference type="ARBA" id="ARBA00022741"/>
    </source>
</evidence>
<evidence type="ECO:0000259" key="12">
    <source>
        <dbReference type="PROSITE" id="PS51195"/>
    </source>
</evidence>
<dbReference type="SMART" id="SM00490">
    <property type="entry name" value="HELICc"/>
    <property type="match status" value="1"/>
</dbReference>
<dbReference type="Pfam" id="PF00271">
    <property type="entry name" value="Helicase_C"/>
    <property type="match status" value="1"/>
</dbReference>
<gene>
    <name evidence="13" type="ORF">ABVK25_007748</name>
</gene>
<dbReference type="InterPro" id="IPR027417">
    <property type="entry name" value="P-loop_NTPase"/>
</dbReference>
<dbReference type="EMBL" id="JBHFEH010000030">
    <property type="protein sequence ID" value="KAL2052056.1"/>
    <property type="molecule type" value="Genomic_DNA"/>
</dbReference>
<protein>
    <recommendedName>
        <fullName evidence="1">RNA helicase</fullName>
        <ecNumber evidence="1">3.6.4.13</ecNumber>
    </recommendedName>
</protein>
<evidence type="ECO:0000313" key="13">
    <source>
        <dbReference type="EMBL" id="KAL2052056.1"/>
    </source>
</evidence>
<reference evidence="13 14" key="1">
    <citation type="submission" date="2024-09" db="EMBL/GenBank/DDBJ databases">
        <title>Rethinking Asexuality: The Enigmatic Case of Functional Sexual Genes in Lepraria (Stereocaulaceae).</title>
        <authorList>
            <person name="Doellman M."/>
            <person name="Sun Y."/>
            <person name="Barcenas-Pena A."/>
            <person name="Lumbsch H.T."/>
            <person name="Grewe F."/>
        </authorList>
    </citation>
    <scope>NUCLEOTIDE SEQUENCE [LARGE SCALE GENOMIC DNA]</scope>
    <source>
        <strain evidence="13 14">Grewe 0041</strain>
    </source>
</reference>
<evidence type="ECO:0000256" key="6">
    <source>
        <dbReference type="ARBA" id="ARBA00047984"/>
    </source>
</evidence>
<evidence type="ECO:0000256" key="1">
    <source>
        <dbReference type="ARBA" id="ARBA00012552"/>
    </source>
</evidence>
<evidence type="ECO:0000256" key="5">
    <source>
        <dbReference type="ARBA" id="ARBA00022840"/>
    </source>
</evidence>
<organism evidence="13 14">
    <name type="scientific">Lepraria finkii</name>
    <dbReference type="NCBI Taxonomy" id="1340010"/>
    <lineage>
        <taxon>Eukaryota</taxon>
        <taxon>Fungi</taxon>
        <taxon>Dikarya</taxon>
        <taxon>Ascomycota</taxon>
        <taxon>Pezizomycotina</taxon>
        <taxon>Lecanoromycetes</taxon>
        <taxon>OSLEUM clade</taxon>
        <taxon>Lecanoromycetidae</taxon>
        <taxon>Lecanorales</taxon>
        <taxon>Lecanorineae</taxon>
        <taxon>Stereocaulaceae</taxon>
        <taxon>Lepraria</taxon>
    </lineage>
</organism>
<evidence type="ECO:0000256" key="8">
    <source>
        <dbReference type="RuleBase" id="RU000492"/>
    </source>
</evidence>
<feature type="domain" description="Helicase ATP-binding" evidence="10">
    <location>
        <begin position="158"/>
        <end position="353"/>
    </location>
</feature>